<dbReference type="PROSITE" id="PS50111">
    <property type="entry name" value="CHEMOTAXIS_TRANSDUC_2"/>
    <property type="match status" value="1"/>
</dbReference>
<dbReference type="GO" id="GO:0007165">
    <property type="term" value="P:signal transduction"/>
    <property type="evidence" value="ECO:0007669"/>
    <property type="project" value="UniProtKB-KW"/>
</dbReference>
<organism evidence="5">
    <name type="scientific">Caldimicrobium thiodismutans</name>
    <dbReference type="NCBI Taxonomy" id="1653476"/>
    <lineage>
        <taxon>Bacteria</taxon>
        <taxon>Pseudomonadati</taxon>
        <taxon>Thermodesulfobacteriota</taxon>
        <taxon>Thermodesulfobacteria</taxon>
        <taxon>Thermodesulfobacteriales</taxon>
        <taxon>Thermodesulfobacteriaceae</taxon>
        <taxon>Caldimicrobium</taxon>
    </lineage>
</organism>
<dbReference type="EMBL" id="DSZU01000109">
    <property type="protein sequence ID" value="HGV55640.1"/>
    <property type="molecule type" value="Genomic_DNA"/>
</dbReference>
<sequence length="650" mass="72535">MIFRKSILYRVFLNSLLTISIFVVFGGFLLFKLTQIKGYGVSVDHSGALRFNSQGLASVAKSYYIKSCINKNKSEEALEKINRFKNRVKDALLALKEGNGGAKSLRAIGEEKAITLLVEIEKGYEELFTLVDKAIQTCDEDLIYKIDETSFKILSHAIELTPLLSQKSVSEINKIIIISSIAFLLIVITIFVLNIKLRGALTGSLTSLKTQFNRYESLNLSENIDKIDIYDEFISLIKSTKTLKNVIGLILNGINNSSNIYIDSNRYIKSQSNEILPLTQNIASLIEEASRVGQDINDLLSMIERGSEEMKIAISEISKNTIETSNRAKRLRTASTEMEEQVHNLERSMLQIREISETIKGIAEQTNLLALNASIEAARAGEAGKGFAVVANEVKELAKKVSDFIGEIEKIVGQFEETVKDTVQKARESNLMVDEVEQATSVIAGAVEEQTAVVSGIVENTTQAKEKSFSLVSKVEDLNKVQEKLSLLITNLNLNASLVEEISTCLGTLAKIVKIDSIAMTDNEIQNMNSVSLIKGAIIGHAIWKIGFIGALLKRQIPKVEKDPRNCLLGRSMRYLREKMAHTPLISLLDALETPHVKLHSFVEKVEKEIDFNDQEKLLQFVKNEVIPVFDEIMKLLFEILEGCEKYKCN</sequence>
<dbReference type="SMART" id="SM00283">
    <property type="entry name" value="MA"/>
    <property type="match status" value="1"/>
</dbReference>
<evidence type="ECO:0000256" key="1">
    <source>
        <dbReference type="ARBA" id="ARBA00023224"/>
    </source>
</evidence>
<keyword evidence="3" id="KW-0812">Transmembrane</keyword>
<dbReference type="PANTHER" id="PTHR32089:SF112">
    <property type="entry name" value="LYSOZYME-LIKE PROTEIN-RELATED"/>
    <property type="match status" value="1"/>
</dbReference>
<dbReference type="SUPFAM" id="SSF58104">
    <property type="entry name" value="Methyl-accepting chemotaxis protein (MCP) signaling domain"/>
    <property type="match status" value="1"/>
</dbReference>
<dbReference type="PANTHER" id="PTHR32089">
    <property type="entry name" value="METHYL-ACCEPTING CHEMOTAXIS PROTEIN MCPB"/>
    <property type="match status" value="1"/>
</dbReference>
<evidence type="ECO:0000256" key="2">
    <source>
        <dbReference type="PROSITE-ProRule" id="PRU00284"/>
    </source>
</evidence>
<comment type="caution">
    <text evidence="5">The sequence shown here is derived from an EMBL/GenBank/DDBJ whole genome shotgun (WGS) entry which is preliminary data.</text>
</comment>
<feature type="transmembrane region" description="Helical" evidence="3">
    <location>
        <begin position="12"/>
        <end position="31"/>
    </location>
</feature>
<keyword evidence="1 2" id="KW-0807">Transducer</keyword>
<protein>
    <recommendedName>
        <fullName evidence="4">Methyl-accepting transducer domain-containing protein</fullName>
    </recommendedName>
</protein>
<dbReference type="Gene3D" id="1.20.120.30">
    <property type="entry name" value="Aspartate receptor, ligand-binding domain"/>
    <property type="match status" value="1"/>
</dbReference>
<evidence type="ECO:0000313" key="5">
    <source>
        <dbReference type="EMBL" id="HGV55640.1"/>
    </source>
</evidence>
<dbReference type="InterPro" id="IPR004089">
    <property type="entry name" value="MCPsignal_dom"/>
</dbReference>
<keyword evidence="3" id="KW-0472">Membrane</keyword>
<evidence type="ECO:0000259" key="4">
    <source>
        <dbReference type="PROSITE" id="PS50111"/>
    </source>
</evidence>
<proteinExistence type="predicted"/>
<dbReference type="GO" id="GO:0016020">
    <property type="term" value="C:membrane"/>
    <property type="evidence" value="ECO:0007669"/>
    <property type="project" value="InterPro"/>
</dbReference>
<feature type="domain" description="Methyl-accepting transducer" evidence="4">
    <location>
        <begin position="264"/>
        <end position="486"/>
    </location>
</feature>
<dbReference type="AlphaFoldDB" id="A0A832GR87"/>
<evidence type="ECO:0000256" key="3">
    <source>
        <dbReference type="SAM" id="Phobius"/>
    </source>
</evidence>
<gene>
    <name evidence="5" type="ORF">ENT73_06135</name>
</gene>
<dbReference type="Pfam" id="PF00015">
    <property type="entry name" value="MCPsignal"/>
    <property type="match status" value="1"/>
</dbReference>
<name>A0A832GR87_9BACT</name>
<reference evidence="5" key="1">
    <citation type="journal article" date="2020" name="mSystems">
        <title>Genome- and Community-Level Interaction Insights into Carbon Utilization and Element Cycling Functions of Hydrothermarchaeota in Hydrothermal Sediment.</title>
        <authorList>
            <person name="Zhou Z."/>
            <person name="Liu Y."/>
            <person name="Xu W."/>
            <person name="Pan J."/>
            <person name="Luo Z.H."/>
            <person name="Li M."/>
        </authorList>
    </citation>
    <scope>NUCLEOTIDE SEQUENCE [LARGE SCALE GENOMIC DNA]</scope>
    <source>
        <strain evidence="5">SpSt-605</strain>
    </source>
</reference>
<accession>A0A832GR87</accession>
<dbReference type="Gene3D" id="1.10.287.950">
    <property type="entry name" value="Methyl-accepting chemotaxis protein"/>
    <property type="match status" value="1"/>
</dbReference>
<keyword evidence="3" id="KW-1133">Transmembrane helix</keyword>